<evidence type="ECO:0000256" key="3">
    <source>
        <dbReference type="ARBA" id="ARBA00023002"/>
    </source>
</evidence>
<feature type="transmembrane region" description="Helical" evidence="5">
    <location>
        <begin position="59"/>
        <end position="79"/>
    </location>
</feature>
<dbReference type="InterPro" id="IPR002347">
    <property type="entry name" value="SDR_fam"/>
</dbReference>
<comment type="similarity">
    <text evidence="1 4">Belongs to the short-chain dehydrogenases/reductases (SDR) family.</text>
</comment>
<dbReference type="InterPro" id="IPR036291">
    <property type="entry name" value="NAD(P)-bd_dom_sf"/>
</dbReference>
<evidence type="ECO:0000313" key="7">
    <source>
        <dbReference type="Proteomes" id="UP000053328"/>
    </source>
</evidence>
<dbReference type="STRING" id="91928.A0A0D1YHQ9"/>
<dbReference type="PANTHER" id="PTHR24322">
    <property type="entry name" value="PKSB"/>
    <property type="match status" value="1"/>
</dbReference>
<feature type="transmembrane region" description="Helical" evidence="5">
    <location>
        <begin position="27"/>
        <end position="52"/>
    </location>
</feature>
<keyword evidence="5" id="KW-1133">Transmembrane helix</keyword>
<dbReference type="Proteomes" id="UP000053328">
    <property type="component" value="Unassembled WGS sequence"/>
</dbReference>
<keyword evidence="2" id="KW-0521">NADP</keyword>
<evidence type="ECO:0008006" key="8">
    <source>
        <dbReference type="Google" id="ProtNLM"/>
    </source>
</evidence>
<dbReference type="Gene3D" id="3.40.50.720">
    <property type="entry name" value="NAD(P)-binding Rossmann-like Domain"/>
    <property type="match status" value="1"/>
</dbReference>
<dbReference type="GeneID" id="27334323"/>
<dbReference type="InterPro" id="IPR020904">
    <property type="entry name" value="Sc_DH/Rdtase_CS"/>
</dbReference>
<evidence type="ECO:0000313" key="6">
    <source>
        <dbReference type="EMBL" id="KIW14456.1"/>
    </source>
</evidence>
<dbReference type="EMBL" id="KN847496">
    <property type="protein sequence ID" value="KIW14456.1"/>
    <property type="molecule type" value="Genomic_DNA"/>
</dbReference>
<dbReference type="RefSeq" id="XP_016234672.1">
    <property type="nucleotide sequence ID" value="XM_016381570.1"/>
</dbReference>
<keyword evidence="5" id="KW-0472">Membrane</keyword>
<evidence type="ECO:0000256" key="4">
    <source>
        <dbReference type="RuleBase" id="RU000363"/>
    </source>
</evidence>
<keyword evidence="5" id="KW-0812">Transmembrane</keyword>
<evidence type="ECO:0000256" key="1">
    <source>
        <dbReference type="ARBA" id="ARBA00006484"/>
    </source>
</evidence>
<dbReference type="AlphaFoldDB" id="A0A0D1YHQ9"/>
<reference evidence="6 7" key="1">
    <citation type="submission" date="2015-01" db="EMBL/GenBank/DDBJ databases">
        <title>The Genome Sequence of Exophiala spinifera CBS89968.</title>
        <authorList>
            <consortium name="The Broad Institute Genomics Platform"/>
            <person name="Cuomo C."/>
            <person name="de Hoog S."/>
            <person name="Gorbushina A."/>
            <person name="Stielow B."/>
            <person name="Teixiera M."/>
            <person name="Abouelleil A."/>
            <person name="Chapman S.B."/>
            <person name="Priest M."/>
            <person name="Young S.K."/>
            <person name="Wortman J."/>
            <person name="Nusbaum C."/>
            <person name="Birren B."/>
        </authorList>
    </citation>
    <scope>NUCLEOTIDE SEQUENCE [LARGE SCALE GENOMIC DNA]</scope>
    <source>
        <strain evidence="6 7">CBS 89968</strain>
    </source>
</reference>
<sequence>MVSSASAAPHSRSSQPKPWHRVITLDLILLILANSVFHPYITFIFYLCIAALHKHREPIAYYTLWYTGFLAVVEVAVWTNQRITYGKHRIVAWENEVVVITGGANGLGRVLAEILLRKGVSVAVLDVREPDEEARETMERWDLLWEVVDVSDAKKVDEAIEKVVKELGPPTILVNNAASTVTGLPILPLLPSSALTSSHPNGPSSTLSPTQASKTLSVNTISHFNLLSAVLPHLISSKTGAHVVSISSVLAHLSPASLADYSASKAAVATLHKTLCHELRAHPDPSVFAKVKTLLVEPGQLDTQLFAGITSVPFYAHFFGPVLTAQEVAKEIIRTIERGDGGVIRMPFYAKCMPLFDMLPGTLQLCVRWFSGVDAAITQRNKKA</sequence>
<dbReference type="VEuPathDB" id="FungiDB:PV08_07240"/>
<dbReference type="PRINTS" id="PR00081">
    <property type="entry name" value="GDHRDH"/>
</dbReference>
<organism evidence="6 7">
    <name type="scientific">Exophiala spinifera</name>
    <dbReference type="NCBI Taxonomy" id="91928"/>
    <lineage>
        <taxon>Eukaryota</taxon>
        <taxon>Fungi</taxon>
        <taxon>Dikarya</taxon>
        <taxon>Ascomycota</taxon>
        <taxon>Pezizomycotina</taxon>
        <taxon>Eurotiomycetes</taxon>
        <taxon>Chaetothyriomycetidae</taxon>
        <taxon>Chaetothyriales</taxon>
        <taxon>Herpotrichiellaceae</taxon>
        <taxon>Exophiala</taxon>
    </lineage>
</organism>
<dbReference type="PROSITE" id="PS00061">
    <property type="entry name" value="ADH_SHORT"/>
    <property type="match status" value="1"/>
</dbReference>
<dbReference type="OrthoDB" id="5840532at2759"/>
<dbReference type="HOGENOM" id="CLU_010194_5_1_1"/>
<proteinExistence type="inferred from homology"/>
<protein>
    <recommendedName>
        <fullName evidence="8">NAD(P)-binding protein</fullName>
    </recommendedName>
</protein>
<evidence type="ECO:0000256" key="2">
    <source>
        <dbReference type="ARBA" id="ARBA00022857"/>
    </source>
</evidence>
<dbReference type="Pfam" id="PF00106">
    <property type="entry name" value="adh_short"/>
    <property type="match status" value="1"/>
</dbReference>
<accession>A0A0D1YHQ9</accession>
<name>A0A0D1YHQ9_9EURO</name>
<keyword evidence="7" id="KW-1185">Reference proteome</keyword>
<dbReference type="GO" id="GO:0016616">
    <property type="term" value="F:oxidoreductase activity, acting on the CH-OH group of donors, NAD or NADP as acceptor"/>
    <property type="evidence" value="ECO:0007669"/>
    <property type="project" value="TreeGrafter"/>
</dbReference>
<dbReference type="PANTHER" id="PTHR24322:SF736">
    <property type="entry name" value="RETINOL DEHYDROGENASE 10"/>
    <property type="match status" value="1"/>
</dbReference>
<dbReference type="SUPFAM" id="SSF51735">
    <property type="entry name" value="NAD(P)-binding Rossmann-fold domains"/>
    <property type="match status" value="1"/>
</dbReference>
<dbReference type="PRINTS" id="PR00080">
    <property type="entry name" value="SDRFAMILY"/>
</dbReference>
<gene>
    <name evidence="6" type="ORF">PV08_07240</name>
</gene>
<keyword evidence="3" id="KW-0560">Oxidoreductase</keyword>
<evidence type="ECO:0000256" key="5">
    <source>
        <dbReference type="SAM" id="Phobius"/>
    </source>
</evidence>